<dbReference type="EMBL" id="CP031148">
    <property type="protein sequence ID" value="AXG09596.1"/>
    <property type="molecule type" value="Genomic_DNA"/>
</dbReference>
<dbReference type="Proteomes" id="UP000252985">
    <property type="component" value="Chromosome"/>
</dbReference>
<gene>
    <name evidence="2" type="ORF">DU484_06775</name>
    <name evidence="1" type="ORF">DU500_07045</name>
</gene>
<name>A0A345EBM4_9EURY</name>
<dbReference type="RefSeq" id="WP_114585359.1">
    <property type="nucleotide sequence ID" value="NZ_CP031148.1"/>
</dbReference>
<dbReference type="AlphaFoldDB" id="A0A345EBM4"/>
<keyword evidence="4" id="KW-1185">Reference proteome</keyword>
<accession>A0A345EBM4</accession>
<reference evidence="2 3" key="1">
    <citation type="submission" date="2018-07" db="EMBL/GenBank/DDBJ databases">
        <title>Genome sequences of Haloplanus sp. CBA1112.</title>
        <authorList>
            <person name="Kim Y.B."/>
            <person name="Roh S.W."/>
        </authorList>
    </citation>
    <scope>NUCLEOTIDE SEQUENCE [LARGE SCALE GENOMIC DNA]</scope>
    <source>
        <strain evidence="2 3">CBA1112</strain>
    </source>
</reference>
<proteinExistence type="predicted"/>
<dbReference type="OrthoDB" id="228253at2157"/>
<reference evidence="1 4" key="2">
    <citation type="submission" date="2018-07" db="EMBL/GenBank/DDBJ databases">
        <title>Genome sequences of Haloplanus sp. CBA1113.</title>
        <authorList>
            <person name="Kim Y.B."/>
            <person name="Roh S.W."/>
        </authorList>
    </citation>
    <scope>NUCLEOTIDE SEQUENCE [LARGE SCALE GENOMIC DNA]</scope>
    <source>
        <strain evidence="1 4">CBA1113</strain>
    </source>
</reference>
<dbReference type="EMBL" id="CP031150">
    <property type="protein sequence ID" value="AXG06217.1"/>
    <property type="molecule type" value="Genomic_DNA"/>
</dbReference>
<dbReference type="Proteomes" id="UP000253273">
    <property type="component" value="Chromosome"/>
</dbReference>
<evidence type="ECO:0000313" key="1">
    <source>
        <dbReference type="EMBL" id="AXG06217.1"/>
    </source>
</evidence>
<organism evidence="2 3">
    <name type="scientific">Haloplanus rubicundus</name>
    <dbReference type="NCBI Taxonomy" id="1547898"/>
    <lineage>
        <taxon>Archaea</taxon>
        <taxon>Methanobacteriati</taxon>
        <taxon>Methanobacteriota</taxon>
        <taxon>Stenosarchaea group</taxon>
        <taxon>Halobacteria</taxon>
        <taxon>Halobacteriales</taxon>
        <taxon>Haloferacaceae</taxon>
        <taxon>Haloplanus</taxon>
    </lineage>
</organism>
<dbReference type="GeneID" id="37286667"/>
<evidence type="ECO:0000313" key="3">
    <source>
        <dbReference type="Proteomes" id="UP000252985"/>
    </source>
</evidence>
<dbReference type="KEGG" id="haj:DU500_07045"/>
<evidence type="ECO:0000313" key="2">
    <source>
        <dbReference type="EMBL" id="AXG09596.1"/>
    </source>
</evidence>
<sequence length="127" mass="13912">MSGAERWVARPLGELVTGVARAVAEGQTELDRASLATRRDVRRAVEDGDLETPIETPWFRFSGVEADLNVSLSMRGRPERDESGKIRAYRPTLVAAPTDPEFTTRTDYDVAASSRVSLDIVPVPGPE</sequence>
<evidence type="ECO:0000313" key="4">
    <source>
        <dbReference type="Proteomes" id="UP000253273"/>
    </source>
</evidence>
<protein>
    <submittedName>
        <fullName evidence="2">Uncharacterized protein</fullName>
    </submittedName>
</protein>
<accession>A0A345E1Z5</accession>
<dbReference type="KEGG" id="haq:DU484_06775"/>